<feature type="transmembrane region" description="Helical" evidence="1">
    <location>
        <begin position="31"/>
        <end position="53"/>
    </location>
</feature>
<keyword evidence="1" id="KW-0472">Membrane</keyword>
<reference evidence="2 3" key="1">
    <citation type="journal article" date="2017" name="Nat. Commun.">
        <title>Genome assembly with in vitro proximity ligation data and whole-genome triplication in lettuce.</title>
        <authorList>
            <person name="Reyes-Chin-Wo S."/>
            <person name="Wang Z."/>
            <person name="Yang X."/>
            <person name="Kozik A."/>
            <person name="Arikit S."/>
            <person name="Song C."/>
            <person name="Xia L."/>
            <person name="Froenicke L."/>
            <person name="Lavelle D.O."/>
            <person name="Truco M.J."/>
            <person name="Xia R."/>
            <person name="Zhu S."/>
            <person name="Xu C."/>
            <person name="Xu H."/>
            <person name="Xu X."/>
            <person name="Cox K."/>
            <person name="Korf I."/>
            <person name="Meyers B.C."/>
            <person name="Michelmore R.W."/>
        </authorList>
    </citation>
    <scope>NUCLEOTIDE SEQUENCE [LARGE SCALE GENOMIC DNA]</scope>
    <source>
        <strain evidence="3">cv. Salinas</strain>
        <tissue evidence="2">Seedlings</tissue>
    </source>
</reference>
<evidence type="ECO:0000256" key="1">
    <source>
        <dbReference type="SAM" id="Phobius"/>
    </source>
</evidence>
<gene>
    <name evidence="2" type="ORF">LSAT_V11C500293720</name>
</gene>
<dbReference type="EMBL" id="NBSK02000005">
    <property type="protein sequence ID" value="KAJ0208174.1"/>
    <property type="molecule type" value="Genomic_DNA"/>
</dbReference>
<dbReference type="Proteomes" id="UP000235145">
    <property type="component" value="Unassembled WGS sequence"/>
</dbReference>
<evidence type="ECO:0000313" key="2">
    <source>
        <dbReference type="EMBL" id="KAJ0208174.1"/>
    </source>
</evidence>
<evidence type="ECO:0000313" key="3">
    <source>
        <dbReference type="Proteomes" id="UP000235145"/>
    </source>
</evidence>
<accession>A0A9R1XFF5</accession>
<name>A0A9R1XFF5_LACSA</name>
<keyword evidence="3" id="KW-1185">Reference proteome</keyword>
<protein>
    <submittedName>
        <fullName evidence="2">Uncharacterized protein</fullName>
    </submittedName>
</protein>
<feature type="transmembrane region" description="Helical" evidence="1">
    <location>
        <begin position="59"/>
        <end position="81"/>
    </location>
</feature>
<dbReference type="AlphaFoldDB" id="A0A9R1XFF5"/>
<keyword evidence="1" id="KW-0812">Transmembrane</keyword>
<keyword evidence="1" id="KW-1133">Transmembrane helix</keyword>
<proteinExistence type="predicted"/>
<comment type="caution">
    <text evidence="2">The sequence shown here is derived from an EMBL/GenBank/DDBJ whole genome shotgun (WGS) entry which is preliminary data.</text>
</comment>
<organism evidence="2 3">
    <name type="scientific">Lactuca sativa</name>
    <name type="common">Garden lettuce</name>
    <dbReference type="NCBI Taxonomy" id="4236"/>
    <lineage>
        <taxon>Eukaryota</taxon>
        <taxon>Viridiplantae</taxon>
        <taxon>Streptophyta</taxon>
        <taxon>Embryophyta</taxon>
        <taxon>Tracheophyta</taxon>
        <taxon>Spermatophyta</taxon>
        <taxon>Magnoliopsida</taxon>
        <taxon>eudicotyledons</taxon>
        <taxon>Gunneridae</taxon>
        <taxon>Pentapetalae</taxon>
        <taxon>asterids</taxon>
        <taxon>campanulids</taxon>
        <taxon>Asterales</taxon>
        <taxon>Asteraceae</taxon>
        <taxon>Cichorioideae</taxon>
        <taxon>Cichorieae</taxon>
        <taxon>Lactucinae</taxon>
        <taxon>Lactuca</taxon>
    </lineage>
</organism>
<sequence length="87" mass="9771">MSLSAYQASLNEESLKKIGGYPWKIRKRATFNAYVGIILFGSVVFAVTIAVFALMNYNFILLLLFYSLVCSLLFALAIVLFKSVKCF</sequence>